<dbReference type="GO" id="GO:0016853">
    <property type="term" value="F:isomerase activity"/>
    <property type="evidence" value="ECO:0007669"/>
    <property type="project" value="UniProtKB-KW"/>
</dbReference>
<dbReference type="SUPFAM" id="SSF54506">
    <property type="entry name" value="Diaminopimelate epimerase-like"/>
    <property type="match status" value="1"/>
</dbReference>
<keyword evidence="5" id="KW-1185">Reference proteome</keyword>
<dbReference type="Proteomes" id="UP000050501">
    <property type="component" value="Unassembled WGS sequence"/>
</dbReference>
<dbReference type="PATRIC" id="fig|229921.5.peg.875"/>
<evidence type="ECO:0000256" key="2">
    <source>
        <dbReference type="ARBA" id="ARBA00023235"/>
    </source>
</evidence>
<evidence type="ECO:0000313" key="4">
    <source>
        <dbReference type="EMBL" id="KPL79737.1"/>
    </source>
</evidence>
<dbReference type="OrthoDB" id="9788221at2"/>
<name>A0A0P6YCJ0_9CHLR</name>
<accession>A0A0P6YCJ0</accession>
<dbReference type="EMBL" id="LGCM01000046">
    <property type="protein sequence ID" value="KPL79737.1"/>
    <property type="molecule type" value="Genomic_DNA"/>
</dbReference>
<dbReference type="PANTHER" id="PTHR13774">
    <property type="entry name" value="PHENAZINE BIOSYNTHESIS PROTEIN"/>
    <property type="match status" value="1"/>
</dbReference>
<dbReference type="PIRSF" id="PIRSF016184">
    <property type="entry name" value="PhzC_PhzF"/>
    <property type="match status" value="1"/>
</dbReference>
<feature type="active site" evidence="3">
    <location>
        <position position="46"/>
    </location>
</feature>
<dbReference type="STRING" id="229921.ADN01_13685"/>
<comment type="caution">
    <text evidence="4">The sequence shown here is derived from an EMBL/GenBank/DDBJ whole genome shotgun (WGS) entry which is preliminary data.</text>
</comment>
<dbReference type="InterPro" id="IPR003719">
    <property type="entry name" value="Phenazine_PhzF-like"/>
</dbReference>
<dbReference type="GO" id="GO:0005737">
    <property type="term" value="C:cytoplasm"/>
    <property type="evidence" value="ECO:0007669"/>
    <property type="project" value="TreeGrafter"/>
</dbReference>
<dbReference type="NCBIfam" id="TIGR00654">
    <property type="entry name" value="PhzF_family"/>
    <property type="match status" value="1"/>
</dbReference>
<gene>
    <name evidence="4" type="ORF">ADN01_13685</name>
</gene>
<dbReference type="RefSeq" id="WP_062417414.1">
    <property type="nucleotide sequence ID" value="NZ_DF967974.1"/>
</dbReference>
<proteinExistence type="inferred from homology"/>
<dbReference type="Gene3D" id="3.10.310.10">
    <property type="entry name" value="Diaminopimelate Epimerase, Chain A, domain 1"/>
    <property type="match status" value="2"/>
</dbReference>
<evidence type="ECO:0000313" key="5">
    <source>
        <dbReference type="Proteomes" id="UP000050501"/>
    </source>
</evidence>
<evidence type="ECO:0008006" key="6">
    <source>
        <dbReference type="Google" id="ProtNLM"/>
    </source>
</evidence>
<keyword evidence="2" id="KW-0413">Isomerase</keyword>
<sequence>MSLPLYQVDAFSPVPFRGNPAAVCLLDHPRPDAWMAALAAEMNLSETAFVLPEGDGYRLRWMTPKVEVRLCGHATLASAHILFETGQAGPNDTLHFHTLSGELTARQVDGWIELNFPVKSVAASEAPAGLMEALGVQPVWVGKNEQTYLVEVEDEETVRSAQPNHAALASLPLRYVLLTSRGRSGGAYDCVSRYFAPGAGVAEDPVTGSAHCYVIDYWGQKLGKDQLLAYQASARGGELRLVRQGERVLIRGQAVTIFRGELLAAD</sequence>
<comment type="similarity">
    <text evidence="1">Belongs to the PhzF family.</text>
</comment>
<evidence type="ECO:0000256" key="3">
    <source>
        <dbReference type="PIRSR" id="PIRSR016184-1"/>
    </source>
</evidence>
<dbReference type="AlphaFoldDB" id="A0A0P6YCJ0"/>
<dbReference type="Pfam" id="PF02567">
    <property type="entry name" value="PhzC-PhzF"/>
    <property type="match status" value="1"/>
</dbReference>
<protein>
    <recommendedName>
        <fullName evidence="6">Phenazine biosynthesis protein PhzF family</fullName>
    </recommendedName>
</protein>
<reference evidence="4 5" key="1">
    <citation type="submission" date="2015-07" db="EMBL/GenBank/DDBJ databases">
        <title>Genome sequence of Levilinea saccharolytica DSM 16555.</title>
        <authorList>
            <person name="Hemp J."/>
            <person name="Ward L.M."/>
            <person name="Pace L.A."/>
            <person name="Fischer W.W."/>
        </authorList>
    </citation>
    <scope>NUCLEOTIDE SEQUENCE [LARGE SCALE GENOMIC DNA]</scope>
    <source>
        <strain evidence="4 5">KIBI-1</strain>
    </source>
</reference>
<organism evidence="4 5">
    <name type="scientific">Levilinea saccharolytica</name>
    <dbReference type="NCBI Taxonomy" id="229921"/>
    <lineage>
        <taxon>Bacteria</taxon>
        <taxon>Bacillati</taxon>
        <taxon>Chloroflexota</taxon>
        <taxon>Anaerolineae</taxon>
        <taxon>Anaerolineales</taxon>
        <taxon>Anaerolineaceae</taxon>
        <taxon>Levilinea</taxon>
    </lineage>
</organism>
<evidence type="ECO:0000256" key="1">
    <source>
        <dbReference type="ARBA" id="ARBA00008270"/>
    </source>
</evidence>
<dbReference type="PANTHER" id="PTHR13774:SF17">
    <property type="entry name" value="PHENAZINE BIOSYNTHESIS-LIKE DOMAIN-CONTAINING PROTEIN"/>
    <property type="match status" value="1"/>
</dbReference>